<evidence type="ECO:0000256" key="3">
    <source>
        <dbReference type="PROSITE-ProRule" id="PRU00023"/>
    </source>
</evidence>
<dbReference type="OrthoDB" id="5406014at2759"/>
<dbReference type="SMART" id="SM00248">
    <property type="entry name" value="ANK"/>
    <property type="match status" value="4"/>
</dbReference>
<dbReference type="PROSITE" id="PS50088">
    <property type="entry name" value="ANK_REPEAT"/>
    <property type="match status" value="1"/>
</dbReference>
<dbReference type="InterPro" id="IPR036770">
    <property type="entry name" value="Ankyrin_rpt-contain_sf"/>
</dbReference>
<feature type="compositionally biased region" description="Low complexity" evidence="4">
    <location>
        <begin position="239"/>
        <end position="264"/>
    </location>
</feature>
<dbReference type="Pfam" id="PF12796">
    <property type="entry name" value="Ank_2"/>
    <property type="match status" value="1"/>
</dbReference>
<evidence type="ECO:0000256" key="2">
    <source>
        <dbReference type="ARBA" id="ARBA00023043"/>
    </source>
</evidence>
<reference evidence="6" key="1">
    <citation type="submission" date="2015-02" db="EMBL/GenBank/DDBJ databases">
        <title>Genome sequencing for Strongylocentrotus purpuratus.</title>
        <authorList>
            <person name="Murali S."/>
            <person name="Liu Y."/>
            <person name="Vee V."/>
            <person name="English A."/>
            <person name="Wang M."/>
            <person name="Skinner E."/>
            <person name="Han Y."/>
            <person name="Muzny D.M."/>
            <person name="Worley K.C."/>
            <person name="Gibbs R.A."/>
        </authorList>
    </citation>
    <scope>NUCLEOTIDE SEQUENCE</scope>
</reference>
<dbReference type="InParanoid" id="A0A7M7GKC8"/>
<keyword evidence="2 3" id="KW-0040">ANK repeat</keyword>
<dbReference type="Pfam" id="PF00023">
    <property type="entry name" value="Ank"/>
    <property type="match status" value="1"/>
</dbReference>
<feature type="region of interest" description="Disordered" evidence="4">
    <location>
        <begin position="238"/>
        <end position="273"/>
    </location>
</feature>
<dbReference type="InterPro" id="IPR002110">
    <property type="entry name" value="Ankyrin_rpt"/>
</dbReference>
<evidence type="ECO:0000313" key="5">
    <source>
        <dbReference type="EnsemblMetazoa" id="XP_003725372"/>
    </source>
</evidence>
<dbReference type="RefSeq" id="XP_003725372.1">
    <property type="nucleotide sequence ID" value="XM_003725324.3"/>
</dbReference>
<dbReference type="GeneID" id="100890020"/>
<dbReference type="PANTHER" id="PTHR24198:SF165">
    <property type="entry name" value="ANKYRIN REPEAT-CONTAINING PROTEIN-RELATED"/>
    <property type="match status" value="1"/>
</dbReference>
<dbReference type="Gene3D" id="1.25.40.20">
    <property type="entry name" value="Ankyrin repeat-containing domain"/>
    <property type="match status" value="1"/>
</dbReference>
<organism evidence="5 6">
    <name type="scientific">Strongylocentrotus purpuratus</name>
    <name type="common">Purple sea urchin</name>
    <dbReference type="NCBI Taxonomy" id="7668"/>
    <lineage>
        <taxon>Eukaryota</taxon>
        <taxon>Metazoa</taxon>
        <taxon>Echinodermata</taxon>
        <taxon>Eleutherozoa</taxon>
        <taxon>Echinozoa</taxon>
        <taxon>Echinoidea</taxon>
        <taxon>Euechinoidea</taxon>
        <taxon>Echinacea</taxon>
        <taxon>Camarodonta</taxon>
        <taxon>Echinidea</taxon>
        <taxon>Strongylocentrotidae</taxon>
        <taxon>Strongylocentrotus</taxon>
    </lineage>
</organism>
<dbReference type="AlphaFoldDB" id="A0A7M7GKC8"/>
<feature type="compositionally biased region" description="Basic residues" evidence="4">
    <location>
        <begin position="397"/>
        <end position="412"/>
    </location>
</feature>
<dbReference type="PANTHER" id="PTHR24198">
    <property type="entry name" value="ANKYRIN REPEAT AND PROTEIN KINASE DOMAIN-CONTAINING PROTEIN"/>
    <property type="match status" value="1"/>
</dbReference>
<name>A0A7M7GKC8_STRPU</name>
<proteinExistence type="predicted"/>
<dbReference type="EnsemblMetazoa" id="XM_003725324">
    <property type="protein sequence ID" value="XP_003725372"/>
    <property type="gene ID" value="LOC100890020"/>
</dbReference>
<dbReference type="SUPFAM" id="SSF48403">
    <property type="entry name" value="Ankyrin repeat"/>
    <property type="match status" value="1"/>
</dbReference>
<feature type="region of interest" description="Disordered" evidence="4">
    <location>
        <begin position="395"/>
        <end position="485"/>
    </location>
</feature>
<feature type="region of interest" description="Disordered" evidence="4">
    <location>
        <begin position="318"/>
        <end position="341"/>
    </location>
</feature>
<evidence type="ECO:0000256" key="1">
    <source>
        <dbReference type="ARBA" id="ARBA00022737"/>
    </source>
</evidence>
<dbReference type="OMA" id="FSWRVEF"/>
<dbReference type="Proteomes" id="UP000007110">
    <property type="component" value="Unassembled WGS sequence"/>
</dbReference>
<keyword evidence="1" id="KW-0677">Repeat</keyword>
<protein>
    <submittedName>
        <fullName evidence="5">Uncharacterized protein</fullName>
    </submittedName>
</protein>
<feature type="compositionally biased region" description="Basic residues" evidence="4">
    <location>
        <begin position="425"/>
        <end position="435"/>
    </location>
</feature>
<dbReference type="KEGG" id="spu:100890020"/>
<feature type="repeat" description="ANK" evidence="3">
    <location>
        <begin position="33"/>
        <end position="69"/>
    </location>
</feature>
<reference evidence="5" key="2">
    <citation type="submission" date="2021-01" db="UniProtKB">
        <authorList>
            <consortium name="EnsemblMetazoa"/>
        </authorList>
    </citation>
    <scope>IDENTIFICATION</scope>
</reference>
<keyword evidence="6" id="KW-1185">Reference proteome</keyword>
<evidence type="ECO:0000313" key="6">
    <source>
        <dbReference type="Proteomes" id="UP000007110"/>
    </source>
</evidence>
<evidence type="ECO:0000256" key="4">
    <source>
        <dbReference type="SAM" id="MobiDB-lite"/>
    </source>
</evidence>
<accession>A0A7M7GKC8</accession>
<sequence>MAQRLTEAIVRLRYRQIKALLDQGVNINNKLDNGRTPLMVTLGIHDDEKRRHMFRFLVHHGAEMLESDDDDVTIFHHCCRLGFLDLMEIILKKAGVSAVNMMGRDKHGRNALYHAVASEDAEIVNKVLDHINLRQQSVDVPDNDGLTPLLYARRLGLTDIADTLITRGKANPRICDREMHMNAEGWAEAARRREQEEQAHAKKMSRERYMICPPIDHATRRKEKISKMKSKTVFMPNLTTKNSNIKSSVSSPTSSLPTDSIPPIDNHPMRLPSLSQSNNLSQYPFPNGNDVDLRTKSIDSAITLLGLASQTADDKQYAQSFVSSRQHKPVGHAESKSSNRHLQRTWATMMDAYSIQNQANFRQPAKAPTLPDINADVDGSGQRTKMSTLAFIMRATRGGKGKGKNPRGKHRLNSISEPVGDGDRGHRRKVSRRKTSTMSAHPDDTSKEALSAMQEDESEGGRNKKKKDSQTSSQKQEPLPNITVS</sequence>